<evidence type="ECO:0000313" key="1">
    <source>
        <dbReference type="EMBL" id="XDU71402.1"/>
    </source>
</evidence>
<reference evidence="1" key="1">
    <citation type="submission" date="2024-07" db="EMBL/GenBank/DDBJ databases">
        <authorList>
            <person name="Biller S.J."/>
        </authorList>
    </citation>
    <scope>NUCLEOTIDE SEQUENCE</scope>
    <source>
        <strain evidence="1">WC2420</strain>
    </source>
</reference>
<sequence length="851" mass="93691">MTILYDASVDSSITNYYGTLVISNIRNDDGSAVNAESFLSFHFIAPVPASTALQISTVPWVGFSSEVKNQPIDDKNVSIMITLKPASGQKFSISEKDHITIPFEAPNATTSILPDMLPACCKKINIIADDFPKTEGTIIFNCATSPDTKKLNNLRPILKLSYGEIIRNFELNPGKEQQASLLSGRYAIEGQTLENEDGTAVVSVVATPNLADVIVGELSQVDVTFGKVNYFSAVDFKIEQVEEVGNEKIHVTLKTRDQTYNFDTAAGKLTDVRYISPEGDLSTHITPFKLNNKKISFNVPTLKLNSNLISHVITHDMMECTDVKQTSLQKLSIKVSTKIDIEKKITVRLLSDEMNYVQDIEVNNKTIIFPLAVMPGSYQVIIENFIDNKVLYVVKSYESLVVSSTSENILNIKIKPSANLSVRGFPDYLSFGGCVTFEGNNKDLLVHARTSSIFKYAGTGGDGNPNEFLAKDDATVNSINLARTIENELPADGNVLPVMISYTVQLSGGGISGLSNKDAHMHCFGNFILALTTAQNKQDAAHPVPAGFIVNPDFLGECQKNKITRETPMPVRSPLGDALKHWNIDLAIPEAIEDNVGGYIQSVNWLACTIAPSVTFGWQINLWGVGSSIWIYDNKGSMTPQKAGKDTADYLKSLQVYSGDYCPDFLAIDRYEADDLTIRSYVNSYCYGPHEWRRFYDFCAEVSEQLNCPVMPWQIPASRTPLKTDYVTDNFEEQHWGSSANYLFGDAALGSDVKNIHPTILEFDFHKYAPATAAQVGATPEHMYTRKGKFDVSEPGYKDFAKQGIFAVLLGGGCTLGIVPPLSCTAADTAWVGDRLNAYRDQPLTFSDTLK</sequence>
<proteinExistence type="predicted"/>
<dbReference type="RefSeq" id="WP_369788661.1">
    <property type="nucleotide sequence ID" value="NZ_CP165628.1"/>
</dbReference>
<dbReference type="AlphaFoldDB" id="A0AB39VMM0"/>
<gene>
    <name evidence="1" type="ORF">AB3G37_17880</name>
</gene>
<accession>A0AB39VMM0</accession>
<organism evidence="1">
    <name type="scientific">Rouxiella sp. WC2420</name>
    <dbReference type="NCBI Taxonomy" id="3234145"/>
    <lineage>
        <taxon>Bacteria</taxon>
        <taxon>Pseudomonadati</taxon>
        <taxon>Pseudomonadota</taxon>
        <taxon>Gammaproteobacteria</taxon>
        <taxon>Enterobacterales</taxon>
        <taxon>Yersiniaceae</taxon>
        <taxon>Rouxiella</taxon>
    </lineage>
</organism>
<name>A0AB39VMM0_9GAMM</name>
<protein>
    <submittedName>
        <fullName evidence="1">Uncharacterized protein</fullName>
    </submittedName>
</protein>
<dbReference type="EMBL" id="CP165628">
    <property type="protein sequence ID" value="XDU71402.1"/>
    <property type="molecule type" value="Genomic_DNA"/>
</dbReference>